<dbReference type="GO" id="GO:0005524">
    <property type="term" value="F:ATP binding"/>
    <property type="evidence" value="ECO:0007669"/>
    <property type="project" value="UniProtKB-KW"/>
</dbReference>
<dbReference type="PANTHER" id="PTHR43038">
    <property type="entry name" value="ATP-BINDING CASSETTE, SUB-FAMILY H, MEMBER 1"/>
    <property type="match status" value="1"/>
</dbReference>
<dbReference type="SMART" id="SM00382">
    <property type="entry name" value="AAA"/>
    <property type="match status" value="1"/>
</dbReference>
<dbReference type="RefSeq" id="WP_332902543.1">
    <property type="nucleotide sequence ID" value="NZ_JBAGLP010000118.1"/>
</dbReference>
<evidence type="ECO:0000313" key="4">
    <source>
        <dbReference type="EMBL" id="MEG3616014.1"/>
    </source>
</evidence>
<evidence type="ECO:0000256" key="2">
    <source>
        <dbReference type="ARBA" id="ARBA00022840"/>
    </source>
</evidence>
<evidence type="ECO:0000259" key="3">
    <source>
        <dbReference type="PROSITE" id="PS50893"/>
    </source>
</evidence>
<reference evidence="4" key="1">
    <citation type="journal article" date="2024" name="Antonie Van Leeuwenhoek">
        <title>Isoptericola haloaureus sp. nov., a dimorphic actinobacterium isolated from mangrove sediments of southeast India, implicating biosaline agricultural significance through nitrogen fixation and salt tolerance genes.</title>
        <authorList>
            <person name="Prathaban M."/>
            <person name="Prathiviraj R."/>
            <person name="Ravichandran M."/>
            <person name="Natarajan S.D."/>
            <person name="Sobanaa M."/>
            <person name="Hari Krishna Kumar S."/>
            <person name="Chandrasekar V."/>
            <person name="Selvin J."/>
        </authorList>
    </citation>
    <scope>NUCLEOTIDE SEQUENCE</scope>
    <source>
        <strain evidence="4">MP1014</strain>
    </source>
</reference>
<dbReference type="SUPFAM" id="SSF52540">
    <property type="entry name" value="P-loop containing nucleoside triphosphate hydrolases"/>
    <property type="match status" value="1"/>
</dbReference>
<comment type="caution">
    <text evidence="4">The sequence shown here is derived from an EMBL/GenBank/DDBJ whole genome shotgun (WGS) entry which is preliminary data.</text>
</comment>
<dbReference type="InterPro" id="IPR027417">
    <property type="entry name" value="P-loop_NTPase"/>
</dbReference>
<dbReference type="Pfam" id="PF00005">
    <property type="entry name" value="ABC_tran"/>
    <property type="match status" value="1"/>
</dbReference>
<dbReference type="Proteomes" id="UP001310387">
    <property type="component" value="Unassembled WGS sequence"/>
</dbReference>
<dbReference type="InterPro" id="IPR003593">
    <property type="entry name" value="AAA+_ATPase"/>
</dbReference>
<proteinExistence type="predicted"/>
<name>A0ABU7Z919_9MICO</name>
<reference evidence="4" key="2">
    <citation type="submission" date="2024-02" db="EMBL/GenBank/DDBJ databases">
        <authorList>
            <person name="Prathaban M."/>
            <person name="Mythili R."/>
            <person name="Sharmila Devi N."/>
            <person name="Sobanaa M."/>
            <person name="Prathiviraj R."/>
            <person name="Selvin J."/>
        </authorList>
    </citation>
    <scope>NUCLEOTIDE SEQUENCE</scope>
    <source>
        <strain evidence="4">MP1014</strain>
    </source>
</reference>
<dbReference type="PROSITE" id="PS50893">
    <property type="entry name" value="ABC_TRANSPORTER_2"/>
    <property type="match status" value="1"/>
</dbReference>
<keyword evidence="5" id="KW-1185">Reference proteome</keyword>
<gene>
    <name evidence="4" type="ORF">V5O49_12845</name>
</gene>
<dbReference type="InterPro" id="IPR003439">
    <property type="entry name" value="ABC_transporter-like_ATP-bd"/>
</dbReference>
<keyword evidence="2 4" id="KW-0067">ATP-binding</keyword>
<protein>
    <submittedName>
        <fullName evidence="4">ABC transporter ATP-binding protein</fullName>
    </submittedName>
</protein>
<dbReference type="PANTHER" id="PTHR43038:SF3">
    <property type="entry name" value="ABC TRANSPORTER G FAMILY MEMBER 20 ISOFORM X1"/>
    <property type="match status" value="1"/>
</dbReference>
<dbReference type="CDD" id="cd03230">
    <property type="entry name" value="ABC_DR_subfamily_A"/>
    <property type="match status" value="1"/>
</dbReference>
<evidence type="ECO:0000313" key="5">
    <source>
        <dbReference type="Proteomes" id="UP001310387"/>
    </source>
</evidence>
<feature type="domain" description="ABC transporter" evidence="3">
    <location>
        <begin position="5"/>
        <end position="223"/>
    </location>
</feature>
<organism evidence="4 5">
    <name type="scientific">Isoptericola haloaureus</name>
    <dbReference type="NCBI Taxonomy" id="1542902"/>
    <lineage>
        <taxon>Bacteria</taxon>
        <taxon>Bacillati</taxon>
        <taxon>Actinomycetota</taxon>
        <taxon>Actinomycetes</taxon>
        <taxon>Micrococcales</taxon>
        <taxon>Promicromonosporaceae</taxon>
        <taxon>Isoptericola</taxon>
    </lineage>
</organism>
<evidence type="ECO:0000256" key="1">
    <source>
        <dbReference type="ARBA" id="ARBA00022741"/>
    </source>
</evidence>
<dbReference type="EMBL" id="JBAGLP010000118">
    <property type="protein sequence ID" value="MEG3616014.1"/>
    <property type="molecule type" value="Genomic_DNA"/>
</dbReference>
<keyword evidence="1" id="KW-0547">Nucleotide-binding</keyword>
<dbReference type="Gene3D" id="3.40.50.300">
    <property type="entry name" value="P-loop containing nucleotide triphosphate hydrolases"/>
    <property type="match status" value="1"/>
</dbReference>
<accession>A0ABU7Z919</accession>
<sequence>MTVLVRADDVTKRFGRFAAVEDMSLEVRPGEIVGLLGSNGAGKTTLLRVLLGLEAADAGRVEVLGDPPADADRHALGYVPQGLGLSQSLSVRQNVDFMAATFSVRHAPALPAALQAVADEPVGRIGLGRQRQLAFHCALLHSPRLLVLDEPTSGVDPLARARLWDTIHAQAEAGTGVLVTTHYMQEGEQCDRLVIMSRGRGVARGTVDDITASSRTAVVRAEDWAAAFAALDDAELPVVLAGRTSRVAGTEPGDVRAVLDAAGVDAEVTAEPATLEEAMVLIEQSSRPGPR</sequence>